<evidence type="ECO:0000313" key="3">
    <source>
        <dbReference type="Proteomes" id="UP000004506"/>
    </source>
</evidence>
<sequence length="112" mass="12384">MMKKSIIAIVLSCIGFSVYAGTSYTKEELNKLVDSGNPPKEKYEQILGTDTMPFSPCKSDVNKMYNQLIGEYPVKVIQNSPDSYVVKMWANDGFVVAKCANGQKIVSGAEYE</sequence>
<dbReference type="RefSeq" id="WP_004921047.1">
    <property type="nucleotide sequence ID" value="NZ_DS607663.1"/>
</dbReference>
<dbReference type="EMBL" id="ABJD02000101">
    <property type="protein sequence ID" value="EDU59888.1"/>
    <property type="molecule type" value="Genomic_DNA"/>
</dbReference>
<keyword evidence="1" id="KW-0732">Signal</keyword>
<dbReference type="Proteomes" id="UP000004506">
    <property type="component" value="Unassembled WGS sequence"/>
</dbReference>
<accession>A0AA86YXH3</accession>
<comment type="caution">
    <text evidence="2">The sequence shown here is derived from an EMBL/GenBank/DDBJ whole genome shotgun (WGS) entry which is preliminary data.</text>
</comment>
<dbReference type="AlphaFoldDB" id="A0AA86YXH3"/>
<evidence type="ECO:0000256" key="1">
    <source>
        <dbReference type="SAM" id="SignalP"/>
    </source>
</evidence>
<reference evidence="2 3" key="3">
    <citation type="submission" date="2008-05" db="EMBL/GenBank/DDBJ databases">
        <authorList>
            <person name="Fulton L."/>
            <person name="Clifton S."/>
            <person name="Fulton B."/>
            <person name="Xu J."/>
            <person name="Minx P."/>
            <person name="Pepin K.H."/>
            <person name="Johnson M."/>
            <person name="Thiruvilangam P."/>
            <person name="Bhonagiri V."/>
            <person name="Nash W.E."/>
            <person name="Mardis E.R."/>
            <person name="Wilson R.K."/>
        </authorList>
    </citation>
    <scope>NUCLEOTIDE SEQUENCE [LARGE SCALE GENOMIC DNA]</scope>
    <source>
        <strain evidence="2 3">ATCC 25827</strain>
    </source>
</reference>
<feature type="signal peptide" evidence="1">
    <location>
        <begin position="1"/>
        <end position="20"/>
    </location>
</feature>
<organism evidence="2 3">
    <name type="scientific">Providencia stuartii ATCC 25827</name>
    <dbReference type="NCBI Taxonomy" id="471874"/>
    <lineage>
        <taxon>Bacteria</taxon>
        <taxon>Pseudomonadati</taxon>
        <taxon>Pseudomonadota</taxon>
        <taxon>Gammaproteobacteria</taxon>
        <taxon>Enterobacterales</taxon>
        <taxon>Morganellaceae</taxon>
        <taxon>Providencia</taxon>
    </lineage>
</organism>
<name>A0AA86YXH3_PROST</name>
<feature type="chain" id="PRO_5041644866" evidence="1">
    <location>
        <begin position="21"/>
        <end position="112"/>
    </location>
</feature>
<protein>
    <submittedName>
        <fullName evidence="2">Uncharacterized protein</fullName>
    </submittedName>
</protein>
<gene>
    <name evidence="2" type="ORF">PROSTU_03081</name>
</gene>
<reference evidence="3" key="2">
    <citation type="submission" date="2008-04" db="EMBL/GenBank/DDBJ databases">
        <title>Draft genome sequence of Providencia stuartii(ATCC 25827).</title>
        <authorList>
            <person name="Sudarsanam P."/>
            <person name="Ley R."/>
            <person name="Guruge J."/>
            <person name="Turnbaugh P.J."/>
            <person name="Mahowald M."/>
            <person name="Liep D."/>
            <person name="Gordon J."/>
        </authorList>
    </citation>
    <scope>NUCLEOTIDE SEQUENCE [LARGE SCALE GENOMIC DNA]</scope>
    <source>
        <strain evidence="3">ATCC 25827</strain>
    </source>
</reference>
<evidence type="ECO:0000313" key="2">
    <source>
        <dbReference type="EMBL" id="EDU59888.1"/>
    </source>
</evidence>
<reference evidence="3" key="1">
    <citation type="submission" date="2008-04" db="EMBL/GenBank/DDBJ databases">
        <title>Draft genome sequence of Providencia stuartii (ATCC 25827).</title>
        <authorList>
            <person name="Sudarsanam P."/>
            <person name="Ley R."/>
            <person name="Guruge J."/>
            <person name="Turnbaugh P.J."/>
            <person name="Mahowald M."/>
            <person name="Liep D."/>
            <person name="Gordon J."/>
        </authorList>
    </citation>
    <scope>NUCLEOTIDE SEQUENCE [LARGE SCALE GENOMIC DNA]</scope>
    <source>
        <strain evidence="3">ATCC 25827</strain>
    </source>
</reference>
<proteinExistence type="predicted"/>